<feature type="domain" description="Nudix hydrolase" evidence="5">
    <location>
        <begin position="136"/>
        <end position="273"/>
    </location>
</feature>
<dbReference type="Gene3D" id="3.40.630.30">
    <property type="match status" value="1"/>
</dbReference>
<dbReference type="PRINTS" id="PR01356">
    <property type="entry name" value="GFGPROTEIN"/>
</dbReference>
<dbReference type="InterPro" id="IPR003293">
    <property type="entry name" value="Nudix_hydrolase6-like"/>
</dbReference>
<evidence type="ECO:0000256" key="1">
    <source>
        <dbReference type="ARBA" id="ARBA00005582"/>
    </source>
</evidence>
<proteinExistence type="inferred from homology"/>
<dbReference type="PANTHER" id="PTHR13994">
    <property type="entry name" value="NUDIX HYDROLASE RELATED"/>
    <property type="match status" value="1"/>
</dbReference>
<dbReference type="VEuPathDB" id="CryptoDB:Vbra_760"/>
<protein>
    <recommendedName>
        <fullName evidence="5">Nudix hydrolase domain-containing protein</fullName>
    </recommendedName>
</protein>
<dbReference type="GO" id="GO:0047631">
    <property type="term" value="F:ADP-ribose diphosphatase activity"/>
    <property type="evidence" value="ECO:0007669"/>
    <property type="project" value="TreeGrafter"/>
</dbReference>
<dbReference type="Pfam" id="PF00293">
    <property type="entry name" value="NUDIX"/>
    <property type="match status" value="1"/>
</dbReference>
<dbReference type="EMBL" id="CDMY01000477">
    <property type="protein sequence ID" value="CEM16467.1"/>
    <property type="molecule type" value="Genomic_DNA"/>
</dbReference>
<dbReference type="FunFam" id="3.40.630.30:FF:000016">
    <property type="entry name" value="nudix hydrolase 2"/>
    <property type="match status" value="1"/>
</dbReference>
<sequence length="383" mass="41938">MWASSHLQLDRRRACVRCEESLEAALTEGEEPRAAENDGEPHLLGGKQDAYGGLIVDPQTLHRDKQEFERTLESSLVHWRQAGYRGIWMKIPKDLVHLVPVAVQKGEFSFHHCESDYIMLTRWLPSSSSPLPSGASHHVGVGAAIINDRNQVLLVQEANGPLKGRGIWKMPTGHVHNGESLVEAAIREAKEETGIDTEFDSILAFRESHGGPPVTGGKSDLFFVVKLRPLQSAEELEISPQDGEISAAQWVPVSHLESISKFKPGTVYHTFNTLAARSALPHTDDPSPSLPPPPSKSSLPHMSAANAVPAVNYPLGVGGGFEAMPAVRRLDGPNDPLFLTHGEPYRGIRGWKKLPAGFRGKIDSFYFVTPVPPEAAHLLRDDN</sequence>
<organism evidence="6 7">
    <name type="scientific">Vitrella brassicaformis (strain CCMP3155)</name>
    <dbReference type="NCBI Taxonomy" id="1169540"/>
    <lineage>
        <taxon>Eukaryota</taxon>
        <taxon>Sar</taxon>
        <taxon>Alveolata</taxon>
        <taxon>Colpodellida</taxon>
        <taxon>Vitrellaceae</taxon>
        <taxon>Vitrella</taxon>
    </lineage>
</organism>
<name>A0A0G4FPS9_VITBC</name>
<keyword evidence="7" id="KW-1185">Reference proteome</keyword>
<dbReference type="InParanoid" id="A0A0G4FPS9"/>
<evidence type="ECO:0000313" key="7">
    <source>
        <dbReference type="Proteomes" id="UP000041254"/>
    </source>
</evidence>
<dbReference type="Pfam" id="PF18290">
    <property type="entry name" value="Nudix_hydro"/>
    <property type="match status" value="1"/>
</dbReference>
<dbReference type="OrthoDB" id="438143at2759"/>
<dbReference type="PROSITE" id="PS51462">
    <property type="entry name" value="NUDIX"/>
    <property type="match status" value="1"/>
</dbReference>
<feature type="region of interest" description="Disordered" evidence="4">
    <location>
        <begin position="279"/>
        <end position="301"/>
    </location>
</feature>
<dbReference type="PROSITE" id="PS00893">
    <property type="entry name" value="NUDIX_BOX"/>
    <property type="match status" value="1"/>
</dbReference>
<dbReference type="PANTHER" id="PTHR13994:SF13">
    <property type="entry name" value="FI03680P"/>
    <property type="match status" value="1"/>
</dbReference>
<dbReference type="InterPro" id="IPR040618">
    <property type="entry name" value="Pre-Nudix"/>
</dbReference>
<dbReference type="Gene3D" id="3.90.79.10">
    <property type="entry name" value="Nucleoside Triphosphate Pyrophosphohydrolase"/>
    <property type="match status" value="1"/>
</dbReference>
<dbReference type="SUPFAM" id="SSF55811">
    <property type="entry name" value="Nudix"/>
    <property type="match status" value="1"/>
</dbReference>
<dbReference type="InterPro" id="IPR020084">
    <property type="entry name" value="NUDIX_hydrolase_CS"/>
</dbReference>
<evidence type="ECO:0000256" key="3">
    <source>
        <dbReference type="RuleBase" id="RU003476"/>
    </source>
</evidence>
<evidence type="ECO:0000256" key="2">
    <source>
        <dbReference type="ARBA" id="ARBA00022801"/>
    </source>
</evidence>
<dbReference type="CDD" id="cd04670">
    <property type="entry name" value="NUDIX_ASFGF2_Nudt6"/>
    <property type="match status" value="1"/>
</dbReference>
<dbReference type="GO" id="GO:0035529">
    <property type="term" value="F:NADH pyrophosphatase activity"/>
    <property type="evidence" value="ECO:0007669"/>
    <property type="project" value="TreeGrafter"/>
</dbReference>
<reference evidence="6 7" key="1">
    <citation type="submission" date="2014-11" db="EMBL/GenBank/DDBJ databases">
        <authorList>
            <person name="Zhu J."/>
            <person name="Qi W."/>
            <person name="Song R."/>
        </authorList>
    </citation>
    <scope>NUCLEOTIDE SEQUENCE [LARGE SCALE GENOMIC DNA]</scope>
</reference>
<accession>A0A0G4FPS9</accession>
<gene>
    <name evidence="6" type="ORF">Vbra_760</name>
</gene>
<dbReference type="InterPro" id="IPR000086">
    <property type="entry name" value="NUDIX_hydrolase_dom"/>
</dbReference>
<dbReference type="Proteomes" id="UP000041254">
    <property type="component" value="Unassembled WGS sequence"/>
</dbReference>
<dbReference type="PRINTS" id="PR00502">
    <property type="entry name" value="NUDIXFAMILY"/>
</dbReference>
<keyword evidence="2 3" id="KW-0378">Hydrolase</keyword>
<evidence type="ECO:0000259" key="5">
    <source>
        <dbReference type="PROSITE" id="PS51462"/>
    </source>
</evidence>
<dbReference type="GO" id="GO:0051287">
    <property type="term" value="F:NAD binding"/>
    <property type="evidence" value="ECO:0007669"/>
    <property type="project" value="TreeGrafter"/>
</dbReference>
<dbReference type="InterPro" id="IPR020476">
    <property type="entry name" value="Nudix_hydrolase"/>
</dbReference>
<dbReference type="InterPro" id="IPR015797">
    <property type="entry name" value="NUDIX_hydrolase-like_dom_sf"/>
</dbReference>
<evidence type="ECO:0000313" key="6">
    <source>
        <dbReference type="EMBL" id="CEM16467.1"/>
    </source>
</evidence>
<evidence type="ECO:0000256" key="4">
    <source>
        <dbReference type="SAM" id="MobiDB-lite"/>
    </source>
</evidence>
<comment type="similarity">
    <text evidence="1 3">Belongs to the Nudix hydrolase family.</text>
</comment>
<dbReference type="AlphaFoldDB" id="A0A0G4FPS9"/>